<dbReference type="SUPFAM" id="SSF53098">
    <property type="entry name" value="Ribonuclease H-like"/>
    <property type="match status" value="1"/>
</dbReference>
<dbReference type="Pfam" id="PF13966">
    <property type="entry name" value="zf-RVT"/>
    <property type="match status" value="1"/>
</dbReference>
<evidence type="ECO:0000313" key="4">
    <source>
        <dbReference type="Proteomes" id="UP000634136"/>
    </source>
</evidence>
<dbReference type="OrthoDB" id="1430869at2759"/>
<sequence>MAGKKVLDRGIARRIGDGQTTLAFKDNWIPNFPPNEVLSNSIKQCHNLLVCTLISSPGVWNRDALSVFFPPIICNNILSIPLAKAPKEDSWFWVLTPTGQYSVKSGYKEIRKDKIAGFQDSIFPQFTSVWKRIWNLQLPAKIKFFLWRMCREILPLCTNLVKKGVDVDLRYPVCKDADETIHHAILNCEHLQDLWSSLSVPFIAESDKDVCFIEWLKIALTQWDDSNLCLFAIAAYKIWNRRNEVRLGSRIPPLSVFKDSILSLWSELETLQESSDRSSNHQSRPSSWLPPTFNRLKVNVDACKRSDLATGFGCVIRNFQGRVLGAFARRAPPCASVDLLEASAVLAGMEFACDLHCSIIEVEGDCQNVMQRLNSQSRCLSPLGTVLEGIFSISLVLV</sequence>
<name>A0A834SM21_9FABA</name>
<evidence type="ECO:0000313" key="3">
    <source>
        <dbReference type="EMBL" id="KAF7806995.1"/>
    </source>
</evidence>
<dbReference type="GO" id="GO:0003676">
    <property type="term" value="F:nucleic acid binding"/>
    <property type="evidence" value="ECO:0007669"/>
    <property type="project" value="InterPro"/>
</dbReference>
<dbReference type="Proteomes" id="UP000634136">
    <property type="component" value="Unassembled WGS sequence"/>
</dbReference>
<dbReference type="InterPro" id="IPR026960">
    <property type="entry name" value="RVT-Znf"/>
</dbReference>
<dbReference type="AlphaFoldDB" id="A0A834SM21"/>
<dbReference type="InterPro" id="IPR036397">
    <property type="entry name" value="RNaseH_sf"/>
</dbReference>
<evidence type="ECO:0008006" key="5">
    <source>
        <dbReference type="Google" id="ProtNLM"/>
    </source>
</evidence>
<dbReference type="PANTHER" id="PTHR47074">
    <property type="entry name" value="BNAC02G40300D PROTEIN"/>
    <property type="match status" value="1"/>
</dbReference>
<dbReference type="PANTHER" id="PTHR47074:SF11">
    <property type="entry name" value="REVERSE TRANSCRIPTASE-LIKE PROTEIN"/>
    <property type="match status" value="1"/>
</dbReference>
<reference evidence="3" key="1">
    <citation type="submission" date="2020-09" db="EMBL/GenBank/DDBJ databases">
        <title>Genome-Enabled Discovery of Anthraquinone Biosynthesis in Senna tora.</title>
        <authorList>
            <person name="Kang S.-H."/>
            <person name="Pandey R.P."/>
            <person name="Lee C.-M."/>
            <person name="Sim J.-S."/>
            <person name="Jeong J.-T."/>
            <person name="Choi B.-S."/>
            <person name="Jung M."/>
            <person name="Ginzburg D."/>
            <person name="Zhao K."/>
            <person name="Won S.Y."/>
            <person name="Oh T.-J."/>
            <person name="Yu Y."/>
            <person name="Kim N.-H."/>
            <person name="Lee O.R."/>
            <person name="Lee T.-H."/>
            <person name="Bashyal P."/>
            <person name="Kim T.-S."/>
            <person name="Lee W.-H."/>
            <person name="Kawkins C."/>
            <person name="Kim C.-K."/>
            <person name="Kim J.S."/>
            <person name="Ahn B.O."/>
            <person name="Rhee S.Y."/>
            <person name="Sohng J.K."/>
        </authorList>
    </citation>
    <scope>NUCLEOTIDE SEQUENCE</scope>
    <source>
        <tissue evidence="3">Leaf</tissue>
    </source>
</reference>
<dbReference type="EMBL" id="JAAIUW010000012">
    <property type="protein sequence ID" value="KAF7806995.1"/>
    <property type="molecule type" value="Genomic_DNA"/>
</dbReference>
<feature type="domain" description="Reverse transcriptase zinc-binding" evidence="2">
    <location>
        <begin position="101"/>
        <end position="195"/>
    </location>
</feature>
<keyword evidence="4" id="KW-1185">Reference proteome</keyword>
<protein>
    <recommendedName>
        <fullName evidence="5">Reverse transcriptase zinc-binding domain-containing protein</fullName>
    </recommendedName>
</protein>
<accession>A0A834SM21</accession>
<dbReference type="Gene3D" id="3.30.420.10">
    <property type="entry name" value="Ribonuclease H-like superfamily/Ribonuclease H"/>
    <property type="match status" value="1"/>
</dbReference>
<dbReference type="Pfam" id="PF13456">
    <property type="entry name" value="RVT_3"/>
    <property type="match status" value="1"/>
</dbReference>
<feature type="domain" description="RNase H type-1" evidence="1">
    <location>
        <begin position="299"/>
        <end position="392"/>
    </location>
</feature>
<evidence type="ECO:0000259" key="1">
    <source>
        <dbReference type="Pfam" id="PF13456"/>
    </source>
</evidence>
<gene>
    <name evidence="3" type="ORF">G2W53_039156</name>
</gene>
<dbReference type="InterPro" id="IPR044730">
    <property type="entry name" value="RNase_H-like_dom_plant"/>
</dbReference>
<evidence type="ECO:0000259" key="2">
    <source>
        <dbReference type="Pfam" id="PF13966"/>
    </source>
</evidence>
<dbReference type="InterPro" id="IPR012337">
    <property type="entry name" value="RNaseH-like_sf"/>
</dbReference>
<dbReference type="InterPro" id="IPR002156">
    <property type="entry name" value="RNaseH_domain"/>
</dbReference>
<comment type="caution">
    <text evidence="3">The sequence shown here is derived from an EMBL/GenBank/DDBJ whole genome shotgun (WGS) entry which is preliminary data.</text>
</comment>
<dbReference type="InterPro" id="IPR052929">
    <property type="entry name" value="RNase_H-like_EbsB-rel"/>
</dbReference>
<dbReference type="CDD" id="cd06222">
    <property type="entry name" value="RNase_H_like"/>
    <property type="match status" value="1"/>
</dbReference>
<organism evidence="3 4">
    <name type="scientific">Senna tora</name>
    <dbReference type="NCBI Taxonomy" id="362788"/>
    <lineage>
        <taxon>Eukaryota</taxon>
        <taxon>Viridiplantae</taxon>
        <taxon>Streptophyta</taxon>
        <taxon>Embryophyta</taxon>
        <taxon>Tracheophyta</taxon>
        <taxon>Spermatophyta</taxon>
        <taxon>Magnoliopsida</taxon>
        <taxon>eudicotyledons</taxon>
        <taxon>Gunneridae</taxon>
        <taxon>Pentapetalae</taxon>
        <taxon>rosids</taxon>
        <taxon>fabids</taxon>
        <taxon>Fabales</taxon>
        <taxon>Fabaceae</taxon>
        <taxon>Caesalpinioideae</taxon>
        <taxon>Cassia clade</taxon>
        <taxon>Senna</taxon>
    </lineage>
</organism>
<proteinExistence type="predicted"/>
<dbReference type="GO" id="GO:0004523">
    <property type="term" value="F:RNA-DNA hybrid ribonuclease activity"/>
    <property type="evidence" value="ECO:0007669"/>
    <property type="project" value="InterPro"/>
</dbReference>